<dbReference type="AlphaFoldDB" id="A0A9W7BBZ7"/>
<dbReference type="Gene3D" id="1.10.167.10">
    <property type="entry name" value="Regulator of G-protein Signalling 4, domain 2"/>
    <property type="match status" value="1"/>
</dbReference>
<dbReference type="PROSITE" id="PS50132">
    <property type="entry name" value="RGS"/>
    <property type="match status" value="1"/>
</dbReference>
<evidence type="ECO:0000259" key="3">
    <source>
        <dbReference type="PROSITE" id="PS50132"/>
    </source>
</evidence>
<feature type="region of interest" description="Disordered" evidence="1">
    <location>
        <begin position="423"/>
        <end position="447"/>
    </location>
</feature>
<dbReference type="PANTHER" id="PTHR10845:SF192">
    <property type="entry name" value="DOUBLE HIT, ISOFORM B"/>
    <property type="match status" value="1"/>
</dbReference>
<dbReference type="InterPro" id="IPR036305">
    <property type="entry name" value="RGS_sf"/>
</dbReference>
<dbReference type="Pfam" id="PF00615">
    <property type="entry name" value="RGS"/>
    <property type="match status" value="1"/>
</dbReference>
<dbReference type="PANTHER" id="PTHR10845">
    <property type="entry name" value="REGULATOR OF G PROTEIN SIGNALING"/>
    <property type="match status" value="1"/>
</dbReference>
<dbReference type="InterPro" id="IPR044926">
    <property type="entry name" value="RGS_subdomain_2"/>
</dbReference>
<dbReference type="SUPFAM" id="SSF48097">
    <property type="entry name" value="Regulator of G-protein signaling, RGS"/>
    <property type="match status" value="1"/>
</dbReference>
<feature type="transmembrane region" description="Helical" evidence="2">
    <location>
        <begin position="199"/>
        <end position="216"/>
    </location>
</feature>
<dbReference type="SMART" id="SM00315">
    <property type="entry name" value="RGS"/>
    <property type="match status" value="1"/>
</dbReference>
<feature type="transmembrane region" description="Helical" evidence="2">
    <location>
        <begin position="37"/>
        <end position="57"/>
    </location>
</feature>
<name>A0A9W7BBZ7_9STRA</name>
<keyword evidence="2" id="KW-0812">Transmembrane</keyword>
<feature type="domain" description="RGS" evidence="3">
    <location>
        <begin position="292"/>
        <end position="424"/>
    </location>
</feature>
<dbReference type="InterPro" id="IPR016137">
    <property type="entry name" value="RGS"/>
</dbReference>
<evidence type="ECO:0000256" key="1">
    <source>
        <dbReference type="SAM" id="MobiDB-lite"/>
    </source>
</evidence>
<evidence type="ECO:0000256" key="2">
    <source>
        <dbReference type="SAM" id="Phobius"/>
    </source>
</evidence>
<sequence length="447" mass="49898">MRKRSMTMIRVASLVPGWLAWFNLIISLEVGAPCFMFYIFALLIAPLSIGPQLTRAITLWSMFKLSHLVLSQDVLSVKRTTSNRHTKHRAGTSMSHNNETTTAVKSAIEVTAIKKATSVAIQITVWGLLAFPTTLLVILTLVLSDGDELMEEEFPKCFPEPIVVRYFSPANGLFVASLAITATCILRNSSDELGIRREITRNVVIWAVTYVAVLFVRSFDLGRLQPIMISVQQMALTYSMIVLPCGGFMGIFGGVQVFSGEGSSYRQSSGSPSYRSSASSERSVAGVDFESGLDVVLSTQGGIKKFAEHCAREFSVENIRFWQAVNQYREICNSETPEDMSETAVHIYEEYVKPGSEFQVNLPMTMAKEIKKNIDTDNITVELLDKGQLEVRTSRGAKRRAMNTILARIFNLMERDSYQRFLQSRAQKSRRASTAGGKSKRRKSLSF</sequence>
<dbReference type="CDD" id="cd07440">
    <property type="entry name" value="RGS"/>
    <property type="match status" value="1"/>
</dbReference>
<feature type="compositionally biased region" description="Basic residues" evidence="1">
    <location>
        <begin position="438"/>
        <end position="447"/>
    </location>
</feature>
<dbReference type="Proteomes" id="UP001162640">
    <property type="component" value="Unassembled WGS sequence"/>
</dbReference>
<reference evidence="5" key="1">
    <citation type="journal article" date="2023" name="Commun. Biol.">
        <title>Genome analysis of Parmales, the sister group of diatoms, reveals the evolutionary specialization of diatoms from phago-mixotrophs to photoautotrophs.</title>
        <authorList>
            <person name="Ban H."/>
            <person name="Sato S."/>
            <person name="Yoshikawa S."/>
            <person name="Yamada K."/>
            <person name="Nakamura Y."/>
            <person name="Ichinomiya M."/>
            <person name="Sato N."/>
            <person name="Blanc-Mathieu R."/>
            <person name="Endo H."/>
            <person name="Kuwata A."/>
            <person name="Ogata H."/>
        </authorList>
    </citation>
    <scope>NUCLEOTIDE SEQUENCE [LARGE SCALE GENOMIC DNA]</scope>
</reference>
<dbReference type="EMBL" id="BLQM01000327">
    <property type="protein sequence ID" value="GMH83365.1"/>
    <property type="molecule type" value="Genomic_DNA"/>
</dbReference>
<evidence type="ECO:0000313" key="4">
    <source>
        <dbReference type="EMBL" id="GMH83365.1"/>
    </source>
</evidence>
<keyword evidence="2" id="KW-0472">Membrane</keyword>
<feature type="transmembrane region" description="Helical" evidence="2">
    <location>
        <begin position="236"/>
        <end position="258"/>
    </location>
</feature>
<proteinExistence type="predicted"/>
<feature type="transmembrane region" description="Helical" evidence="2">
    <location>
        <begin position="123"/>
        <end position="143"/>
    </location>
</feature>
<feature type="transmembrane region" description="Helical" evidence="2">
    <location>
        <begin position="163"/>
        <end position="187"/>
    </location>
</feature>
<organism evidence="4 5">
    <name type="scientific">Triparma laevis f. inornata</name>
    <dbReference type="NCBI Taxonomy" id="1714386"/>
    <lineage>
        <taxon>Eukaryota</taxon>
        <taxon>Sar</taxon>
        <taxon>Stramenopiles</taxon>
        <taxon>Ochrophyta</taxon>
        <taxon>Bolidophyceae</taxon>
        <taxon>Parmales</taxon>
        <taxon>Triparmaceae</taxon>
        <taxon>Triparma</taxon>
    </lineage>
</organism>
<evidence type="ECO:0000313" key="5">
    <source>
        <dbReference type="Proteomes" id="UP001162640"/>
    </source>
</evidence>
<accession>A0A9W7BBZ7</accession>
<comment type="caution">
    <text evidence="4">The sequence shown here is derived from an EMBL/GenBank/DDBJ whole genome shotgun (WGS) entry which is preliminary data.</text>
</comment>
<keyword evidence="2" id="KW-1133">Transmembrane helix</keyword>
<gene>
    <name evidence="4" type="ORF">TL16_g09573</name>
</gene>
<protein>
    <recommendedName>
        <fullName evidence="3">RGS domain-containing protein</fullName>
    </recommendedName>
</protein>